<evidence type="ECO:0000259" key="3">
    <source>
        <dbReference type="PROSITE" id="PS51186"/>
    </source>
</evidence>
<keyword evidence="5" id="KW-1185">Reference proteome</keyword>
<proteinExistence type="predicted"/>
<feature type="domain" description="N-acetyltransferase" evidence="3">
    <location>
        <begin position="1"/>
        <end position="163"/>
    </location>
</feature>
<accession>A0A1G5H7I5</accession>
<protein>
    <submittedName>
        <fullName evidence="4">Phosphinothricin acetyltransferase</fullName>
    </submittedName>
</protein>
<dbReference type="GO" id="GO:0016747">
    <property type="term" value="F:acyltransferase activity, transferring groups other than amino-acyl groups"/>
    <property type="evidence" value="ECO:0007669"/>
    <property type="project" value="InterPro"/>
</dbReference>
<keyword evidence="2" id="KW-0012">Acyltransferase</keyword>
<dbReference type="PANTHER" id="PTHR43072">
    <property type="entry name" value="N-ACETYLTRANSFERASE"/>
    <property type="match status" value="1"/>
</dbReference>
<dbReference type="Pfam" id="PF00583">
    <property type="entry name" value="Acetyltransf_1"/>
    <property type="match status" value="1"/>
</dbReference>
<evidence type="ECO:0000256" key="2">
    <source>
        <dbReference type="ARBA" id="ARBA00023315"/>
    </source>
</evidence>
<dbReference type="PANTHER" id="PTHR43072:SF23">
    <property type="entry name" value="UPF0039 PROTEIN C11D3.02C"/>
    <property type="match status" value="1"/>
</dbReference>
<keyword evidence="1 4" id="KW-0808">Transferase</keyword>
<dbReference type="RefSeq" id="WP_090743339.1">
    <property type="nucleotide sequence ID" value="NZ_FMVT01000006.1"/>
</dbReference>
<organism evidence="4 5">
    <name type="scientific">Paracoccus tibetensis</name>
    <dbReference type="NCBI Taxonomy" id="336292"/>
    <lineage>
        <taxon>Bacteria</taxon>
        <taxon>Pseudomonadati</taxon>
        <taxon>Pseudomonadota</taxon>
        <taxon>Alphaproteobacteria</taxon>
        <taxon>Rhodobacterales</taxon>
        <taxon>Paracoccaceae</taxon>
        <taxon>Paracoccus</taxon>
    </lineage>
</organism>
<dbReference type="InterPro" id="IPR000182">
    <property type="entry name" value="GNAT_dom"/>
</dbReference>
<dbReference type="EMBL" id="FMVT01000006">
    <property type="protein sequence ID" value="SCY58908.1"/>
    <property type="molecule type" value="Genomic_DNA"/>
</dbReference>
<dbReference type="InterPro" id="IPR016181">
    <property type="entry name" value="Acyl_CoA_acyltransferase"/>
</dbReference>
<dbReference type="AlphaFoldDB" id="A0A1G5H7I5"/>
<dbReference type="SUPFAM" id="SSF55729">
    <property type="entry name" value="Acyl-CoA N-acyltransferases (Nat)"/>
    <property type="match status" value="1"/>
</dbReference>
<dbReference type="OrthoDB" id="5459937at2"/>
<name>A0A1G5H7I5_9RHOB</name>
<evidence type="ECO:0000313" key="4">
    <source>
        <dbReference type="EMBL" id="SCY58908.1"/>
    </source>
</evidence>
<evidence type="ECO:0000256" key="1">
    <source>
        <dbReference type="ARBA" id="ARBA00022679"/>
    </source>
</evidence>
<dbReference type="Proteomes" id="UP000199502">
    <property type="component" value="Unassembled WGS sequence"/>
</dbReference>
<reference evidence="4 5" key="1">
    <citation type="submission" date="2016-10" db="EMBL/GenBank/DDBJ databases">
        <authorList>
            <person name="de Groot N.N."/>
        </authorList>
    </citation>
    <scope>NUCLEOTIDE SEQUENCE [LARGE SCALE GENOMIC DNA]</scope>
    <source>
        <strain evidence="4 5">CGMCC 1.8925</strain>
    </source>
</reference>
<dbReference type="STRING" id="336292.SAMN05660710_01992"/>
<dbReference type="CDD" id="cd04301">
    <property type="entry name" value="NAT_SF"/>
    <property type="match status" value="1"/>
</dbReference>
<dbReference type="PROSITE" id="PS51186">
    <property type="entry name" value="GNAT"/>
    <property type="match status" value="1"/>
</dbReference>
<evidence type="ECO:0000313" key="5">
    <source>
        <dbReference type="Proteomes" id="UP000199502"/>
    </source>
</evidence>
<dbReference type="Gene3D" id="3.40.630.30">
    <property type="match status" value="1"/>
</dbReference>
<sequence>MILRPARPEDAAGIGAIWNPIVEGTVITFWPTPRSEAEIAEVIRQRAAEGHPFLVAEDAGAILGFATYSQFRGGAGYARSMEHTIHAAPAARGRGLGRRMLTAIEDHARAVGHRLMIGAITGSNTASVAFHAACGYGEWGRIPAAGWKFGAFHDLVLMGKDLAPGPVAPA</sequence>
<gene>
    <name evidence="4" type="ORF">SAMN05660710_01992</name>
</gene>